<dbReference type="NCBIfam" id="TIGR00442">
    <property type="entry name" value="hisS"/>
    <property type="match status" value="1"/>
</dbReference>
<dbReference type="Gene3D" id="3.40.50.800">
    <property type="entry name" value="Anticodon-binding domain"/>
    <property type="match status" value="1"/>
</dbReference>
<evidence type="ECO:0000259" key="11">
    <source>
        <dbReference type="PROSITE" id="PS50862"/>
    </source>
</evidence>
<dbReference type="SUPFAM" id="SSF52954">
    <property type="entry name" value="Class II aaRS ABD-related"/>
    <property type="match status" value="1"/>
</dbReference>
<organism evidence="12 13">
    <name type="scientific">Symbiochloris irregularis</name>
    <dbReference type="NCBI Taxonomy" id="706552"/>
    <lineage>
        <taxon>Eukaryota</taxon>
        <taxon>Viridiplantae</taxon>
        <taxon>Chlorophyta</taxon>
        <taxon>core chlorophytes</taxon>
        <taxon>Trebouxiophyceae</taxon>
        <taxon>Trebouxiales</taxon>
        <taxon>Trebouxiaceae</taxon>
        <taxon>Symbiochloris</taxon>
    </lineage>
</organism>
<dbReference type="InterPro" id="IPR041715">
    <property type="entry name" value="HisRS-like_core"/>
</dbReference>
<dbReference type="PANTHER" id="PTHR11476:SF7">
    <property type="entry name" value="HISTIDINE--TRNA LIGASE"/>
    <property type="match status" value="1"/>
</dbReference>
<dbReference type="EC" id="6.1.1.21" evidence="2"/>
<dbReference type="FunFam" id="3.30.930.10:FF:000061">
    <property type="entry name" value="Histidine--tRNA ligase, cytoplasmic"/>
    <property type="match status" value="1"/>
</dbReference>
<evidence type="ECO:0000256" key="9">
    <source>
        <dbReference type="ARBA" id="ARBA00047639"/>
    </source>
</evidence>
<dbReference type="Pfam" id="PF03129">
    <property type="entry name" value="HGTP_anticodon"/>
    <property type="match status" value="1"/>
</dbReference>
<comment type="catalytic activity">
    <reaction evidence="9">
        <text>tRNA(His) + L-histidine + ATP = L-histidyl-tRNA(His) + AMP + diphosphate + H(+)</text>
        <dbReference type="Rhea" id="RHEA:17313"/>
        <dbReference type="Rhea" id="RHEA-COMP:9665"/>
        <dbReference type="Rhea" id="RHEA-COMP:9689"/>
        <dbReference type="ChEBI" id="CHEBI:15378"/>
        <dbReference type="ChEBI" id="CHEBI:30616"/>
        <dbReference type="ChEBI" id="CHEBI:33019"/>
        <dbReference type="ChEBI" id="CHEBI:57595"/>
        <dbReference type="ChEBI" id="CHEBI:78442"/>
        <dbReference type="ChEBI" id="CHEBI:78527"/>
        <dbReference type="ChEBI" id="CHEBI:456215"/>
        <dbReference type="EC" id="6.1.1.21"/>
    </reaction>
</comment>
<feature type="region of interest" description="Disordered" evidence="10">
    <location>
        <begin position="241"/>
        <end position="267"/>
    </location>
</feature>
<dbReference type="Gene3D" id="3.30.930.10">
    <property type="entry name" value="Bira Bifunctional Protein, Domain 2"/>
    <property type="match status" value="1"/>
</dbReference>
<evidence type="ECO:0000313" key="13">
    <source>
        <dbReference type="Proteomes" id="UP001465755"/>
    </source>
</evidence>
<evidence type="ECO:0000256" key="7">
    <source>
        <dbReference type="ARBA" id="ARBA00022917"/>
    </source>
</evidence>
<comment type="similarity">
    <text evidence="1">Belongs to the class-II aminoacyl-tRNA synthetase family.</text>
</comment>
<sequence length="882" mass="94100">MVQDHDPGDFSLAASFVDSSRALAHASVAVGALTVEALQASVKPLADKTSQEGQASSSVTQCVALLMGLVHGSKRANHRKGAGELNEVLQIPQRTGSWLQQLEAASKSLPSESAPEQEPSSAACWQPPYATLASAACCGIGVAHLSLQRSRRLGAQLDGICTEGGDEASAQELLSRGQATALELSRAAAEASLGTTGDAQSLSQALRSAGDAVGAAVHACLSLEANRAFQVLTDAQAGKVPGSVSAPGAQPPADGQANGTPAPARPAKIAPLKLGKGTDRVLKQLQAAVQSLPSLPGSRAGHDSRLALQAAKEVLSPSNPILGHLNQELQQLAEDALGSGDQIKAKAPKGTRDIEPADMAVREVVFARIKRVFERHGAKAIDTPVFELRKTLTGKYGEDSKLIYDLADQGGEALSLRYDLTVPFARFCGTHNVASIKRYHIAKVYRRDQPQLAKGRYREFTQCDFDLAGKYVPMGAEAEVLQVLWEIMRDLGMAAWTVKLNHRRLLDAMMRVCGVPPDKFRATCSAIDKLDKEPWAAVEAEMVDTKGLPREVAQRIKGYVEKAGELGPLIQQLKEDCPELAGDAEASSALGDLSTLARLLQHTQVLPNVRFDLSLARGLDYYTGLIYEVVLEGAQVGSVAAGGRYDGLVGMFSGKDIAAVGISIGIERLFTVMAERMGSSIRPVQTQVLVASAGKGLFDLRWQLANQLWAADIATEFGLARADPSPVEQFGYAGNNGIPFVVMFGADELQKGVCKVKDMASGEEVESVPETLVSVDWSRGQLSLAPSAVQGREELQALCLDFADQLAQLKEDASASSQRLAAAGQLALRERMQASHTEGQPVGKQPERTSRELMQLQRLLQEQASLQASLQQLQQQLVESIR</sequence>
<dbReference type="PROSITE" id="PS50862">
    <property type="entry name" value="AA_TRNA_LIGASE_II"/>
    <property type="match status" value="1"/>
</dbReference>
<dbReference type="PANTHER" id="PTHR11476">
    <property type="entry name" value="HISTIDYL-TRNA SYNTHETASE"/>
    <property type="match status" value="1"/>
</dbReference>
<dbReference type="SUPFAM" id="SSF55681">
    <property type="entry name" value="Class II aaRS and biotin synthetases"/>
    <property type="match status" value="1"/>
</dbReference>
<proteinExistence type="inferred from homology"/>
<gene>
    <name evidence="12" type="ORF">WJX73_008676</name>
</gene>
<dbReference type="InterPro" id="IPR006195">
    <property type="entry name" value="aa-tRNA-synth_II"/>
</dbReference>
<dbReference type="InterPro" id="IPR004154">
    <property type="entry name" value="Anticodon-bd"/>
</dbReference>
<dbReference type="GO" id="GO:0003723">
    <property type="term" value="F:RNA binding"/>
    <property type="evidence" value="ECO:0007669"/>
    <property type="project" value="TreeGrafter"/>
</dbReference>
<dbReference type="FunFam" id="3.40.50.800:FF:000012">
    <property type="entry name" value="Histidine--tRNA ligase, cytoplasmic"/>
    <property type="match status" value="1"/>
</dbReference>
<evidence type="ECO:0000256" key="5">
    <source>
        <dbReference type="ARBA" id="ARBA00022741"/>
    </source>
</evidence>
<accession>A0AAW1PZX7</accession>
<dbReference type="GO" id="GO:0004821">
    <property type="term" value="F:histidine-tRNA ligase activity"/>
    <property type="evidence" value="ECO:0007669"/>
    <property type="project" value="UniProtKB-EC"/>
</dbReference>
<reference evidence="12 13" key="1">
    <citation type="journal article" date="2024" name="Nat. Commun.">
        <title>Phylogenomics reveals the evolutionary origins of lichenization in chlorophyte algae.</title>
        <authorList>
            <person name="Puginier C."/>
            <person name="Libourel C."/>
            <person name="Otte J."/>
            <person name="Skaloud P."/>
            <person name="Haon M."/>
            <person name="Grisel S."/>
            <person name="Petersen M."/>
            <person name="Berrin J.G."/>
            <person name="Delaux P.M."/>
            <person name="Dal Grande F."/>
            <person name="Keller J."/>
        </authorList>
    </citation>
    <scope>NUCLEOTIDE SEQUENCE [LARGE SCALE GENOMIC DNA]</scope>
    <source>
        <strain evidence="12 13">SAG 2036</strain>
    </source>
</reference>
<evidence type="ECO:0000256" key="3">
    <source>
        <dbReference type="ARBA" id="ARBA00015302"/>
    </source>
</evidence>
<dbReference type="EMBL" id="JALJOQ010000002">
    <property type="protein sequence ID" value="KAK9813997.1"/>
    <property type="molecule type" value="Genomic_DNA"/>
</dbReference>
<evidence type="ECO:0000256" key="1">
    <source>
        <dbReference type="ARBA" id="ARBA00008226"/>
    </source>
</evidence>
<dbReference type="GO" id="GO:0005524">
    <property type="term" value="F:ATP binding"/>
    <property type="evidence" value="ECO:0007669"/>
    <property type="project" value="UniProtKB-KW"/>
</dbReference>
<dbReference type="Proteomes" id="UP001465755">
    <property type="component" value="Unassembled WGS sequence"/>
</dbReference>
<dbReference type="CDD" id="cd00773">
    <property type="entry name" value="HisRS-like_core"/>
    <property type="match status" value="1"/>
</dbReference>
<keyword evidence="6" id="KW-0067">ATP-binding</keyword>
<dbReference type="InterPro" id="IPR045864">
    <property type="entry name" value="aa-tRNA-synth_II/BPL/LPL"/>
</dbReference>
<dbReference type="GO" id="GO:0005739">
    <property type="term" value="C:mitochondrion"/>
    <property type="evidence" value="ECO:0007669"/>
    <property type="project" value="TreeGrafter"/>
</dbReference>
<dbReference type="GO" id="GO:0032543">
    <property type="term" value="P:mitochondrial translation"/>
    <property type="evidence" value="ECO:0007669"/>
    <property type="project" value="TreeGrafter"/>
</dbReference>
<dbReference type="Pfam" id="PF13393">
    <property type="entry name" value="tRNA-synt_His"/>
    <property type="match status" value="1"/>
</dbReference>
<feature type="compositionally biased region" description="Low complexity" evidence="10">
    <location>
        <begin position="246"/>
        <end position="257"/>
    </location>
</feature>
<evidence type="ECO:0000256" key="4">
    <source>
        <dbReference type="ARBA" id="ARBA00022598"/>
    </source>
</evidence>
<evidence type="ECO:0000313" key="12">
    <source>
        <dbReference type="EMBL" id="KAK9813997.1"/>
    </source>
</evidence>
<dbReference type="GO" id="GO:0006427">
    <property type="term" value="P:histidyl-tRNA aminoacylation"/>
    <property type="evidence" value="ECO:0007669"/>
    <property type="project" value="InterPro"/>
</dbReference>
<keyword evidence="5" id="KW-0547">Nucleotide-binding</keyword>
<dbReference type="GO" id="GO:0005829">
    <property type="term" value="C:cytosol"/>
    <property type="evidence" value="ECO:0007669"/>
    <property type="project" value="TreeGrafter"/>
</dbReference>
<comment type="caution">
    <text evidence="12">The sequence shown here is derived from an EMBL/GenBank/DDBJ whole genome shotgun (WGS) entry which is preliminary data.</text>
</comment>
<dbReference type="InterPro" id="IPR036621">
    <property type="entry name" value="Anticodon-bd_dom_sf"/>
</dbReference>
<evidence type="ECO:0000256" key="10">
    <source>
        <dbReference type="SAM" id="MobiDB-lite"/>
    </source>
</evidence>
<feature type="domain" description="Aminoacyl-transfer RNA synthetases class-II family profile" evidence="11">
    <location>
        <begin position="350"/>
        <end position="683"/>
    </location>
</feature>
<keyword evidence="7" id="KW-0648">Protein biosynthesis</keyword>
<name>A0AAW1PZX7_9CHLO</name>
<dbReference type="AlphaFoldDB" id="A0AAW1PZX7"/>
<protein>
    <recommendedName>
        <fullName evidence="3">Histidine--tRNA ligase, cytoplasmic</fullName>
        <ecNumber evidence="2">6.1.1.21</ecNumber>
    </recommendedName>
    <alternativeName>
        <fullName evidence="8">Histidyl-tRNA synthetase</fullName>
    </alternativeName>
</protein>
<evidence type="ECO:0000256" key="6">
    <source>
        <dbReference type="ARBA" id="ARBA00022840"/>
    </source>
</evidence>
<dbReference type="InterPro" id="IPR015807">
    <property type="entry name" value="His-tRNA-ligase"/>
</dbReference>
<keyword evidence="4" id="KW-0436">Ligase</keyword>
<keyword evidence="13" id="KW-1185">Reference proteome</keyword>
<evidence type="ECO:0000256" key="2">
    <source>
        <dbReference type="ARBA" id="ARBA00012815"/>
    </source>
</evidence>
<evidence type="ECO:0000256" key="8">
    <source>
        <dbReference type="ARBA" id="ARBA00030619"/>
    </source>
</evidence>